<dbReference type="RefSeq" id="WP_182296160.1">
    <property type="nucleotide sequence ID" value="NZ_CP059851.1"/>
</dbReference>
<accession>A0A7G5IHL9</accession>
<evidence type="ECO:0000313" key="2">
    <source>
        <dbReference type="Proteomes" id="UP000515292"/>
    </source>
</evidence>
<dbReference type="EMBL" id="CP059851">
    <property type="protein sequence ID" value="QMW22861.1"/>
    <property type="molecule type" value="Genomic_DNA"/>
</dbReference>
<evidence type="ECO:0000313" key="1">
    <source>
        <dbReference type="EMBL" id="QMW22861.1"/>
    </source>
</evidence>
<dbReference type="KEGG" id="sand:H3309_16450"/>
<reference evidence="1 2" key="1">
    <citation type="submission" date="2020-07" db="EMBL/GenBank/DDBJ databases">
        <title>Complete genome sequence for Sandaracinobacter sp. M6.</title>
        <authorList>
            <person name="Tang Y."/>
            <person name="Liu Q."/>
            <person name="Guo Z."/>
            <person name="Lei P."/>
            <person name="Huang B."/>
        </authorList>
    </citation>
    <scope>NUCLEOTIDE SEQUENCE [LARGE SCALE GENOMIC DNA]</scope>
    <source>
        <strain evidence="1 2">M6</strain>
    </source>
</reference>
<sequence>MAKNPPSAATIALRIGAGCHFGAGMMAHMMHGGQVAGNGPHSGLHSLNLAAGMYPGLHEVARIDTDARVPGIYCADVALTGAKAAKRSSFFPAIMTWVQIQAAITAAWEDSHVYAPQSEVYGQIAAKYGLSWAGLATIGGHRIWVGGTRAGTMANPLDTAFPAVNNKFL</sequence>
<dbReference type="AlphaFoldDB" id="A0A7G5IHL9"/>
<dbReference type="Proteomes" id="UP000515292">
    <property type="component" value="Chromosome"/>
</dbReference>
<keyword evidence="2" id="KW-1185">Reference proteome</keyword>
<protein>
    <submittedName>
        <fullName evidence="1">EndoU domain-containing protein</fullName>
    </submittedName>
</protein>
<proteinExistence type="predicted"/>
<gene>
    <name evidence="1" type="ORF">H3309_16450</name>
</gene>
<name>A0A7G5IHL9_9SPHN</name>
<organism evidence="1 2">
    <name type="scientific">Sandaracinobacteroides saxicola</name>
    <dbReference type="NCBI Taxonomy" id="2759707"/>
    <lineage>
        <taxon>Bacteria</taxon>
        <taxon>Pseudomonadati</taxon>
        <taxon>Pseudomonadota</taxon>
        <taxon>Alphaproteobacteria</taxon>
        <taxon>Sphingomonadales</taxon>
        <taxon>Sphingosinicellaceae</taxon>
        <taxon>Sandaracinobacteroides</taxon>
    </lineage>
</organism>